<proteinExistence type="predicted"/>
<organism evidence="1 2">
    <name type="scientific">Anaerocolumna xylanovorans DSM 12503</name>
    <dbReference type="NCBI Taxonomy" id="1121345"/>
    <lineage>
        <taxon>Bacteria</taxon>
        <taxon>Bacillati</taxon>
        <taxon>Bacillota</taxon>
        <taxon>Clostridia</taxon>
        <taxon>Lachnospirales</taxon>
        <taxon>Lachnospiraceae</taxon>
        <taxon>Anaerocolumna</taxon>
    </lineage>
</organism>
<dbReference type="OrthoDB" id="9805460at2"/>
<dbReference type="InterPro" id="IPR001227">
    <property type="entry name" value="Ac_transferase_dom_sf"/>
</dbReference>
<dbReference type="STRING" id="1121345.SAMN02745217_01140"/>
<sequence>MMISCMSGGRKLSFEDNYFWEVVRKPVNFADAIKEVEKPDKFVYIDLGPSGTLANFTKYCLGNESIQNIYPIITPYNNLKNFNRVLGLATA</sequence>
<name>A0A1M7Y283_9FIRM</name>
<dbReference type="Gene3D" id="3.40.366.10">
    <property type="entry name" value="Malonyl-Coenzyme A Acyl Carrier Protein, domain 2"/>
    <property type="match status" value="1"/>
</dbReference>
<keyword evidence="1" id="KW-0012">Acyltransferase</keyword>
<reference evidence="1 2" key="1">
    <citation type="submission" date="2016-12" db="EMBL/GenBank/DDBJ databases">
        <authorList>
            <person name="Song W.-J."/>
            <person name="Kurnit D.M."/>
        </authorList>
    </citation>
    <scope>NUCLEOTIDE SEQUENCE [LARGE SCALE GENOMIC DNA]</scope>
    <source>
        <strain evidence="1 2">DSM 12503</strain>
    </source>
</reference>
<accession>A0A1M7Y283</accession>
<dbReference type="RefSeq" id="WP_139243281.1">
    <property type="nucleotide sequence ID" value="NZ_FRFD01000003.1"/>
</dbReference>
<dbReference type="Proteomes" id="UP000184612">
    <property type="component" value="Unassembled WGS sequence"/>
</dbReference>
<protein>
    <submittedName>
        <fullName evidence="1">Bacillaene synthase trans-acting acyltransferase</fullName>
    </submittedName>
</protein>
<keyword evidence="1" id="KW-0808">Transferase</keyword>
<dbReference type="InterPro" id="IPR016035">
    <property type="entry name" value="Acyl_Trfase/lysoPLipase"/>
</dbReference>
<evidence type="ECO:0000313" key="2">
    <source>
        <dbReference type="Proteomes" id="UP000184612"/>
    </source>
</evidence>
<evidence type="ECO:0000313" key="1">
    <source>
        <dbReference type="EMBL" id="SHO46022.1"/>
    </source>
</evidence>
<dbReference type="GO" id="GO:0016746">
    <property type="term" value="F:acyltransferase activity"/>
    <property type="evidence" value="ECO:0007669"/>
    <property type="project" value="UniProtKB-KW"/>
</dbReference>
<gene>
    <name evidence="1" type="ORF">SAMN02745217_01140</name>
</gene>
<keyword evidence="2" id="KW-1185">Reference proteome</keyword>
<dbReference type="EMBL" id="FRFD01000003">
    <property type="protein sequence ID" value="SHO46022.1"/>
    <property type="molecule type" value="Genomic_DNA"/>
</dbReference>
<dbReference type="AlphaFoldDB" id="A0A1M7Y283"/>
<dbReference type="SUPFAM" id="SSF52151">
    <property type="entry name" value="FabD/lysophospholipase-like"/>
    <property type="match status" value="1"/>
</dbReference>